<evidence type="ECO:0000313" key="2">
    <source>
        <dbReference type="Proteomes" id="UP000789920"/>
    </source>
</evidence>
<reference evidence="1" key="1">
    <citation type="submission" date="2021-06" db="EMBL/GenBank/DDBJ databases">
        <authorList>
            <person name="Kallberg Y."/>
            <person name="Tangrot J."/>
            <person name="Rosling A."/>
        </authorList>
    </citation>
    <scope>NUCLEOTIDE SEQUENCE</scope>
    <source>
        <strain evidence="1">MA461A</strain>
    </source>
</reference>
<name>A0ACA9S7T4_9GLOM</name>
<accession>A0ACA9S7T4</accession>
<sequence length="365" mass="41422">SFTDEASVPSDEFDSSYDSDETEEELFELCFYNENNELIYDDVRIAVEEADIEDIDPSRKFPEESSLDYCDNGYETSSSQESLYESFQNTANDVTLSQEIRNDSEIDLVGNVNILSNGQTDVIREMQRLTGQPVENISENEDLQDQENANKHSLLYILGRNQLSNSCQSEITSQNSHVLTKEISINLNEQSNDKILADRGSSQSPQSLMNKTDIMRLVTTPTKEVQFNPEALGASTSKIPAQSVLANDEEQKKELHPVPNLALFNSNTPLKLNLPLPTKNKFERPPIDKPYYGPIDQTNFHSPIIHKSTLPMYDSHVNPLFKNNEWLFNQNIYGSSAIDERPSHINEQYVNPEAAHYAKYNQNLP</sequence>
<proteinExistence type="predicted"/>
<organism evidence="1 2">
    <name type="scientific">Racocetra persica</name>
    <dbReference type="NCBI Taxonomy" id="160502"/>
    <lineage>
        <taxon>Eukaryota</taxon>
        <taxon>Fungi</taxon>
        <taxon>Fungi incertae sedis</taxon>
        <taxon>Mucoromycota</taxon>
        <taxon>Glomeromycotina</taxon>
        <taxon>Glomeromycetes</taxon>
        <taxon>Diversisporales</taxon>
        <taxon>Gigasporaceae</taxon>
        <taxon>Racocetra</taxon>
    </lineage>
</organism>
<gene>
    <name evidence="1" type="ORF">RPERSI_LOCUS27357</name>
</gene>
<keyword evidence="2" id="KW-1185">Reference proteome</keyword>
<dbReference type="EMBL" id="CAJVQC010096249">
    <property type="protein sequence ID" value="CAG8828874.1"/>
    <property type="molecule type" value="Genomic_DNA"/>
</dbReference>
<feature type="non-terminal residue" evidence="1">
    <location>
        <position position="1"/>
    </location>
</feature>
<feature type="non-terminal residue" evidence="1">
    <location>
        <position position="365"/>
    </location>
</feature>
<dbReference type="Proteomes" id="UP000789920">
    <property type="component" value="Unassembled WGS sequence"/>
</dbReference>
<evidence type="ECO:0000313" key="1">
    <source>
        <dbReference type="EMBL" id="CAG8828874.1"/>
    </source>
</evidence>
<protein>
    <submittedName>
        <fullName evidence="1">23197_t:CDS:1</fullName>
    </submittedName>
</protein>
<comment type="caution">
    <text evidence="1">The sequence shown here is derived from an EMBL/GenBank/DDBJ whole genome shotgun (WGS) entry which is preliminary data.</text>
</comment>